<feature type="transmembrane region" description="Helical" evidence="6">
    <location>
        <begin position="117"/>
        <end position="141"/>
    </location>
</feature>
<dbReference type="OrthoDB" id="9806937at2"/>
<feature type="transmembrane region" description="Helical" evidence="6">
    <location>
        <begin position="77"/>
        <end position="96"/>
    </location>
</feature>
<keyword evidence="3 6" id="KW-1133">Transmembrane helix</keyword>
<feature type="transmembrane region" description="Helical" evidence="6">
    <location>
        <begin position="418"/>
        <end position="436"/>
    </location>
</feature>
<evidence type="ECO:0000313" key="8">
    <source>
        <dbReference type="Proteomes" id="UP000199577"/>
    </source>
</evidence>
<keyword evidence="2 6" id="KW-0812">Transmembrane</keyword>
<feature type="transmembrane region" description="Helical" evidence="6">
    <location>
        <begin position="442"/>
        <end position="463"/>
    </location>
</feature>
<gene>
    <name evidence="7" type="ORF">SAMN05421747_104179</name>
</gene>
<reference evidence="7 8" key="1">
    <citation type="submission" date="2016-10" db="EMBL/GenBank/DDBJ databases">
        <authorList>
            <person name="de Groot N.N."/>
        </authorList>
    </citation>
    <scope>NUCLEOTIDE SEQUENCE [LARGE SCALE GENOMIC DNA]</scope>
    <source>
        <strain evidence="7 8">DSM 22900</strain>
    </source>
</reference>
<evidence type="ECO:0000256" key="6">
    <source>
        <dbReference type="SAM" id="Phobius"/>
    </source>
</evidence>
<dbReference type="PANTHER" id="PTHR11785:SF512">
    <property type="entry name" value="SOBREMESA, ISOFORM B"/>
    <property type="match status" value="1"/>
</dbReference>
<feature type="region of interest" description="Disordered" evidence="5">
    <location>
        <begin position="1"/>
        <end position="31"/>
    </location>
</feature>
<dbReference type="Proteomes" id="UP000199577">
    <property type="component" value="Unassembled WGS sequence"/>
</dbReference>
<evidence type="ECO:0000256" key="1">
    <source>
        <dbReference type="ARBA" id="ARBA00004141"/>
    </source>
</evidence>
<dbReference type="GO" id="GO:0015179">
    <property type="term" value="F:L-amino acid transmembrane transporter activity"/>
    <property type="evidence" value="ECO:0007669"/>
    <property type="project" value="TreeGrafter"/>
</dbReference>
<evidence type="ECO:0000313" key="7">
    <source>
        <dbReference type="EMBL" id="SFC10553.1"/>
    </source>
</evidence>
<proteinExistence type="predicted"/>
<feature type="transmembrane region" description="Helical" evidence="6">
    <location>
        <begin position="305"/>
        <end position="328"/>
    </location>
</feature>
<sequence length="469" mass="49880">MKESTPVRPFPPVSANGNATTPAQHHAAHTGGEPRPLIRVIDAVALIVGIVVGAGIFRTPSLVAANTGSPELFFSAWLLGGAVSLVGALCYAELSTTFPHTGGDYHFLMRSFGKRMAFLFAWARMSIIQTGSIALLAYIVGDYLSQIYAIGPYSSAVFAALVVASLTAVNILGVHFGTGTQNILFAIELIGILCVVVVGLSISPSPAALEALPAAASGNTGAMGLAMVFVLLTFGGWNEAGYISAELRSGSRKMVHVLVFSIIIITTLYLLVNWAFLKTLSIERMAASEAVGIDLMRVTWGETGVLFIGLLVVMAALTSVNATIFTGARTNYALGRDFTVFAWLGRWNKKTSAPVNALLTQGIIAMALIGLGAITRNGFQSIVDFTAPVFWFFFLATGLALFVLRVKEPNIRRPFRVPWYPVTPIIFCGSCAYLLYSSLAYTGVGALVGVGVLLSGMLFLLIAKPKQKQ</sequence>
<dbReference type="InterPro" id="IPR002293">
    <property type="entry name" value="AA/rel_permease1"/>
</dbReference>
<organism evidence="7 8">
    <name type="scientific">Parapedobacter composti</name>
    <dbReference type="NCBI Taxonomy" id="623281"/>
    <lineage>
        <taxon>Bacteria</taxon>
        <taxon>Pseudomonadati</taxon>
        <taxon>Bacteroidota</taxon>
        <taxon>Sphingobacteriia</taxon>
        <taxon>Sphingobacteriales</taxon>
        <taxon>Sphingobacteriaceae</taxon>
        <taxon>Parapedobacter</taxon>
    </lineage>
</organism>
<feature type="transmembrane region" description="Helical" evidence="6">
    <location>
        <begin position="153"/>
        <end position="176"/>
    </location>
</feature>
<feature type="transmembrane region" description="Helical" evidence="6">
    <location>
        <begin position="183"/>
        <end position="202"/>
    </location>
</feature>
<name>A0A1I1GMN3_9SPHI</name>
<dbReference type="RefSeq" id="WP_090972588.1">
    <property type="nucleotide sequence ID" value="NZ_FOLL01000004.1"/>
</dbReference>
<feature type="transmembrane region" description="Helical" evidence="6">
    <location>
        <begin position="255"/>
        <end position="276"/>
    </location>
</feature>
<evidence type="ECO:0000256" key="2">
    <source>
        <dbReference type="ARBA" id="ARBA00022692"/>
    </source>
</evidence>
<accession>A0A1I1GMN3</accession>
<keyword evidence="8" id="KW-1185">Reference proteome</keyword>
<dbReference type="PANTHER" id="PTHR11785">
    <property type="entry name" value="AMINO ACID TRANSPORTER"/>
    <property type="match status" value="1"/>
</dbReference>
<keyword evidence="4 6" id="KW-0472">Membrane</keyword>
<dbReference type="AlphaFoldDB" id="A0A1I1GMN3"/>
<feature type="transmembrane region" description="Helical" evidence="6">
    <location>
        <begin position="222"/>
        <end position="243"/>
    </location>
</feature>
<evidence type="ECO:0000256" key="5">
    <source>
        <dbReference type="SAM" id="MobiDB-lite"/>
    </source>
</evidence>
<feature type="transmembrane region" description="Helical" evidence="6">
    <location>
        <begin position="355"/>
        <end position="375"/>
    </location>
</feature>
<dbReference type="STRING" id="623281.SAMN05421747_104179"/>
<feature type="transmembrane region" description="Helical" evidence="6">
    <location>
        <begin position="387"/>
        <end position="406"/>
    </location>
</feature>
<dbReference type="InterPro" id="IPR050598">
    <property type="entry name" value="AminoAcid_Transporter"/>
</dbReference>
<dbReference type="Pfam" id="PF13520">
    <property type="entry name" value="AA_permease_2"/>
    <property type="match status" value="1"/>
</dbReference>
<protein>
    <submittedName>
        <fullName evidence="7">Amino acid transporter</fullName>
    </submittedName>
</protein>
<dbReference type="PIRSF" id="PIRSF006060">
    <property type="entry name" value="AA_transporter"/>
    <property type="match status" value="1"/>
</dbReference>
<feature type="transmembrane region" description="Helical" evidence="6">
    <location>
        <begin position="37"/>
        <end position="57"/>
    </location>
</feature>
<evidence type="ECO:0000256" key="4">
    <source>
        <dbReference type="ARBA" id="ARBA00023136"/>
    </source>
</evidence>
<evidence type="ECO:0000256" key="3">
    <source>
        <dbReference type="ARBA" id="ARBA00022989"/>
    </source>
</evidence>
<dbReference type="Gene3D" id="1.20.1740.10">
    <property type="entry name" value="Amino acid/polyamine transporter I"/>
    <property type="match status" value="1"/>
</dbReference>
<comment type="subcellular location">
    <subcellularLocation>
        <location evidence="1">Membrane</location>
        <topology evidence="1">Multi-pass membrane protein</topology>
    </subcellularLocation>
</comment>
<dbReference type="EMBL" id="FOLL01000004">
    <property type="protein sequence ID" value="SFC10553.1"/>
    <property type="molecule type" value="Genomic_DNA"/>
</dbReference>
<dbReference type="GO" id="GO:0016020">
    <property type="term" value="C:membrane"/>
    <property type="evidence" value="ECO:0007669"/>
    <property type="project" value="UniProtKB-SubCell"/>
</dbReference>